<keyword evidence="2" id="KW-0833">Ubl conjugation pathway</keyword>
<dbReference type="InterPro" id="IPR043454">
    <property type="entry name" value="NPH3/RPT2-like"/>
</dbReference>
<reference evidence="6" key="1">
    <citation type="journal article" date="2015" name="Nat. Genet.">
        <title>The pineapple genome and the evolution of CAM photosynthesis.</title>
        <authorList>
            <person name="Ming R."/>
            <person name="VanBuren R."/>
            <person name="Wai C.M."/>
            <person name="Tang H."/>
            <person name="Schatz M.C."/>
            <person name="Bowers J.E."/>
            <person name="Lyons E."/>
            <person name="Wang M.L."/>
            <person name="Chen J."/>
            <person name="Biggers E."/>
            <person name="Zhang J."/>
            <person name="Huang L."/>
            <person name="Zhang L."/>
            <person name="Miao W."/>
            <person name="Zhang J."/>
            <person name="Ye Z."/>
            <person name="Miao C."/>
            <person name="Lin Z."/>
            <person name="Wang H."/>
            <person name="Zhou H."/>
            <person name="Yim W.C."/>
            <person name="Priest H.D."/>
            <person name="Zheng C."/>
            <person name="Woodhouse M."/>
            <person name="Edger P.P."/>
            <person name="Guyot R."/>
            <person name="Guo H.B."/>
            <person name="Guo H."/>
            <person name="Zheng G."/>
            <person name="Singh R."/>
            <person name="Sharma A."/>
            <person name="Min X."/>
            <person name="Zheng Y."/>
            <person name="Lee H."/>
            <person name="Gurtowski J."/>
            <person name="Sedlazeck F.J."/>
            <person name="Harkess A."/>
            <person name="McKain M.R."/>
            <person name="Liao Z."/>
            <person name="Fang J."/>
            <person name="Liu J."/>
            <person name="Zhang X."/>
            <person name="Zhang Q."/>
            <person name="Hu W."/>
            <person name="Qin Y."/>
            <person name="Wang K."/>
            <person name="Chen L.Y."/>
            <person name="Shirley N."/>
            <person name="Lin Y.R."/>
            <person name="Liu L.Y."/>
            <person name="Hernandez A.G."/>
            <person name="Wright C.L."/>
            <person name="Bulone V."/>
            <person name="Tuskan G.A."/>
            <person name="Heath K."/>
            <person name="Zee F."/>
            <person name="Moore P.H."/>
            <person name="Sunkar R."/>
            <person name="Leebens-Mack J.H."/>
            <person name="Mockler T."/>
            <person name="Bennetzen J.L."/>
            <person name="Freeling M."/>
            <person name="Sankoff D."/>
            <person name="Paterson A.H."/>
            <person name="Zhu X."/>
            <person name="Yang X."/>
            <person name="Smith J.A."/>
            <person name="Cushman J.C."/>
            <person name="Paull R.E."/>
            <person name="Yu Q."/>
        </authorList>
    </citation>
    <scope>NUCLEOTIDE SEQUENCE [LARGE SCALE GENOMIC DNA]</scope>
    <source>
        <strain evidence="6">cv. F153</strain>
    </source>
</reference>
<evidence type="ECO:0000313" key="7">
    <source>
        <dbReference type="RefSeq" id="XP_020106798.1"/>
    </source>
</evidence>
<comment type="similarity">
    <text evidence="3">Belongs to the NPH3 family.</text>
</comment>
<evidence type="ECO:0000256" key="3">
    <source>
        <dbReference type="PROSITE-ProRule" id="PRU00982"/>
    </source>
</evidence>
<proteinExistence type="inferred from homology"/>
<dbReference type="GeneID" id="109723010"/>
<organism evidence="6 7">
    <name type="scientific">Ananas comosus</name>
    <name type="common">Pineapple</name>
    <name type="synonym">Ananas ananas</name>
    <dbReference type="NCBI Taxonomy" id="4615"/>
    <lineage>
        <taxon>Eukaryota</taxon>
        <taxon>Viridiplantae</taxon>
        <taxon>Streptophyta</taxon>
        <taxon>Embryophyta</taxon>
        <taxon>Tracheophyta</taxon>
        <taxon>Spermatophyta</taxon>
        <taxon>Magnoliopsida</taxon>
        <taxon>Liliopsida</taxon>
        <taxon>Poales</taxon>
        <taxon>Bromeliaceae</taxon>
        <taxon>Bromelioideae</taxon>
        <taxon>Ananas</taxon>
    </lineage>
</organism>
<evidence type="ECO:0000313" key="6">
    <source>
        <dbReference type="Proteomes" id="UP000515123"/>
    </source>
</evidence>
<dbReference type="InterPro" id="IPR011333">
    <property type="entry name" value="SKP1/BTB/POZ_sf"/>
</dbReference>
<gene>
    <name evidence="7" type="primary">LOC109723010</name>
</gene>
<dbReference type="Pfam" id="PF03000">
    <property type="entry name" value="NPH3"/>
    <property type="match status" value="1"/>
</dbReference>
<evidence type="ECO:0000256" key="1">
    <source>
        <dbReference type="ARBA" id="ARBA00004906"/>
    </source>
</evidence>
<protein>
    <submittedName>
        <fullName evidence="7">BTB/POZ domain-containing protein At1g67900</fullName>
    </submittedName>
</protein>
<evidence type="ECO:0000256" key="4">
    <source>
        <dbReference type="SAM" id="MobiDB-lite"/>
    </source>
</evidence>
<feature type="compositionally biased region" description="Basic and acidic residues" evidence="4">
    <location>
        <begin position="357"/>
        <end position="368"/>
    </location>
</feature>
<dbReference type="UniPathway" id="UPA00143"/>
<dbReference type="SUPFAM" id="SSF54695">
    <property type="entry name" value="POZ domain"/>
    <property type="match status" value="1"/>
</dbReference>
<dbReference type="PANTHER" id="PTHR32370">
    <property type="entry name" value="OS12G0117600 PROTEIN"/>
    <property type="match status" value="1"/>
</dbReference>
<dbReference type="Gene3D" id="3.30.710.10">
    <property type="entry name" value="Potassium Channel Kv1.1, Chain A"/>
    <property type="match status" value="1"/>
</dbReference>
<feature type="compositionally biased region" description="Acidic residues" evidence="4">
    <location>
        <begin position="508"/>
        <end position="523"/>
    </location>
</feature>
<dbReference type="RefSeq" id="XP_020106798.1">
    <property type="nucleotide sequence ID" value="XM_020251209.1"/>
</dbReference>
<name>A0A6P5GL76_ANACO</name>
<evidence type="ECO:0000259" key="5">
    <source>
        <dbReference type="PROSITE" id="PS51649"/>
    </source>
</evidence>
<dbReference type="GO" id="GO:0016567">
    <property type="term" value="P:protein ubiquitination"/>
    <property type="evidence" value="ECO:0007669"/>
    <property type="project" value="UniProtKB-UniPathway"/>
</dbReference>
<dbReference type="OrthoDB" id="624345at2759"/>
<comment type="pathway">
    <text evidence="1">Protein modification; protein ubiquitination.</text>
</comment>
<keyword evidence="6" id="KW-1185">Reference proteome</keyword>
<dbReference type="AlphaFoldDB" id="A0A6P5GL76"/>
<dbReference type="Proteomes" id="UP000515123">
    <property type="component" value="Linkage group 17"/>
</dbReference>
<reference evidence="7" key="2">
    <citation type="submission" date="2025-08" db="UniProtKB">
        <authorList>
            <consortium name="RefSeq"/>
        </authorList>
    </citation>
    <scope>IDENTIFICATION</scope>
    <source>
        <tissue evidence="7">Leaf</tissue>
    </source>
</reference>
<dbReference type="InterPro" id="IPR027356">
    <property type="entry name" value="NPH3_dom"/>
</dbReference>
<dbReference type="PROSITE" id="PS51649">
    <property type="entry name" value="NPH3"/>
    <property type="match status" value="1"/>
</dbReference>
<evidence type="ECO:0000256" key="2">
    <source>
        <dbReference type="ARBA" id="ARBA00022786"/>
    </source>
</evidence>
<feature type="region of interest" description="Disordered" evidence="4">
    <location>
        <begin position="352"/>
        <end position="372"/>
    </location>
</feature>
<accession>A0A6P5GL76</accession>
<sequence length="606" mass="67737">MKFMKLGTRPDTFITTEATRSVSSEVSTDLKIKVQNRLYLLHKFPLLSKCLHLQTLCAAESTAGAADHAIIELPAFPGGADAFEICAKFCYEITVTLSAANVVPVRCAAEYLQMTEAADCGNLIAKIEVFFKSCILPRWKDTLVALQCTRQYAASCEELRITGRCVDSIAMMIADETSSSEGRWAEDICVLGIDHYWRIMVAVKSAGTVSNKIIGDALYLYTRKWLPIMQIPENSDSESESLKEITSKHRLLLERVVSLLPAEKGAVSCSFLLNLLKAVNILDASVSSKMELARRVGVQLEEATVADLLIPSRSSAIETLHDVDIVMSILQEFMLQEQSPPTSPMRVKLKCEKRRPRSVENAEFENSRRSSSATHGSKLKVTKLIDGYLAEIAKDANLPIEKVTALAEAVPEFARPCHDDLYRAIDIYLRAHPALDKSAKKRLCRVLDCRKLSVETCIHAVQNDILPLRVVVQVLYFYERARAAMPGDGAAELTRGIRALLAKSSAEDEKEEQEQEQEQEEDSEIRRFRKGALLDDQWSISGAKYHPKMKLSALMKLDELDDDVAPREGLFRSTSSRIKALCAIPSKPNWFLSKLRNVNRSITERH</sequence>
<feature type="region of interest" description="Disordered" evidence="4">
    <location>
        <begin position="504"/>
        <end position="524"/>
    </location>
</feature>
<feature type="domain" description="NPH3" evidence="5">
    <location>
        <begin position="182"/>
        <end position="481"/>
    </location>
</feature>